<gene>
    <name evidence="2" type="ORF">L228DRAFT_235983</name>
</gene>
<name>A0A165K4V7_XYLHT</name>
<dbReference type="GeneID" id="28895916"/>
<evidence type="ECO:0000259" key="1">
    <source>
        <dbReference type="Pfam" id="PF24968"/>
    </source>
</evidence>
<dbReference type="InParanoid" id="A0A165K4V7"/>
<dbReference type="AlphaFoldDB" id="A0A165K4V7"/>
<feature type="domain" description="DUF7770" evidence="1">
    <location>
        <begin position="16"/>
        <end position="159"/>
    </location>
</feature>
<dbReference type="Pfam" id="PF24968">
    <property type="entry name" value="DUF7770"/>
    <property type="match status" value="1"/>
</dbReference>
<proteinExistence type="predicted"/>
<dbReference type="InterPro" id="IPR056672">
    <property type="entry name" value="DUF7770"/>
</dbReference>
<evidence type="ECO:0000313" key="2">
    <source>
        <dbReference type="EMBL" id="KZF26983.1"/>
    </source>
</evidence>
<dbReference type="Proteomes" id="UP000076632">
    <property type="component" value="Unassembled WGS sequence"/>
</dbReference>
<protein>
    <recommendedName>
        <fullName evidence="1">DUF7770 domain-containing protein</fullName>
    </recommendedName>
</protein>
<dbReference type="EMBL" id="KV407454">
    <property type="protein sequence ID" value="KZF26983.1"/>
    <property type="molecule type" value="Genomic_DNA"/>
</dbReference>
<dbReference type="OMA" id="GNHASIF"/>
<dbReference type="STRING" id="1328760.A0A165K4V7"/>
<accession>A0A165K4V7</accession>
<reference evidence="2 3" key="1">
    <citation type="journal article" date="2016" name="Fungal Biol.">
        <title>The genome of Xylona heveae provides a window into fungal endophytism.</title>
        <authorList>
            <person name="Gazis R."/>
            <person name="Kuo A."/>
            <person name="Riley R."/>
            <person name="LaButti K."/>
            <person name="Lipzen A."/>
            <person name="Lin J."/>
            <person name="Amirebrahimi M."/>
            <person name="Hesse C.N."/>
            <person name="Spatafora J.W."/>
            <person name="Henrissat B."/>
            <person name="Hainaut M."/>
            <person name="Grigoriev I.V."/>
            <person name="Hibbett D.S."/>
        </authorList>
    </citation>
    <scope>NUCLEOTIDE SEQUENCE [LARGE SCALE GENOMIC DNA]</scope>
    <source>
        <strain evidence="2 3">TC161</strain>
    </source>
</reference>
<evidence type="ECO:0000313" key="3">
    <source>
        <dbReference type="Proteomes" id="UP000076632"/>
    </source>
</evidence>
<sequence>MPTATPAQLAQNVLLIRITMHNMGRFFEDDTRSGNHTSIFLITSNRASIRLNMTKAGATDTMGTYTISFCGYTDSNSSVTNIDITPVQGLTAAHFTQLITQNHRERYQLARSGVDCRFWVSTVINDMALAGYISGSSAISASRAREMLRYNYSKGKQPQFE</sequence>
<organism evidence="2 3">
    <name type="scientific">Xylona heveae (strain CBS 132557 / TC161)</name>
    <dbReference type="NCBI Taxonomy" id="1328760"/>
    <lineage>
        <taxon>Eukaryota</taxon>
        <taxon>Fungi</taxon>
        <taxon>Dikarya</taxon>
        <taxon>Ascomycota</taxon>
        <taxon>Pezizomycotina</taxon>
        <taxon>Xylonomycetes</taxon>
        <taxon>Xylonales</taxon>
        <taxon>Xylonaceae</taxon>
        <taxon>Xylona</taxon>
    </lineage>
</organism>
<dbReference type="RefSeq" id="XP_018192538.1">
    <property type="nucleotide sequence ID" value="XM_018330779.1"/>
</dbReference>
<keyword evidence="3" id="KW-1185">Reference proteome</keyword>
<dbReference type="OrthoDB" id="3527137at2759"/>